<dbReference type="SUPFAM" id="SSF49899">
    <property type="entry name" value="Concanavalin A-like lectins/glucanases"/>
    <property type="match status" value="1"/>
</dbReference>
<keyword evidence="4" id="KW-0106">Calcium</keyword>
<evidence type="ECO:0000256" key="4">
    <source>
        <dbReference type="ARBA" id="ARBA00022837"/>
    </source>
</evidence>
<evidence type="ECO:0000256" key="6">
    <source>
        <dbReference type="SAM" id="SignalP"/>
    </source>
</evidence>
<dbReference type="Gene3D" id="2.60.120.200">
    <property type="match status" value="1"/>
</dbReference>
<reference evidence="9" key="1">
    <citation type="journal article" date="2019" name="Int. J. Syst. Evol. Microbiol.">
        <title>The Global Catalogue of Microorganisms (GCM) 10K type strain sequencing project: providing services to taxonomists for standard genome sequencing and annotation.</title>
        <authorList>
            <consortium name="The Broad Institute Genomics Platform"/>
            <consortium name="The Broad Institute Genome Sequencing Center for Infectious Disease"/>
            <person name="Wu L."/>
            <person name="Ma J."/>
        </authorList>
    </citation>
    <scope>NUCLEOTIDE SEQUENCE [LARGE SCALE GENOMIC DNA]</scope>
    <source>
        <strain evidence="9">CGMCC 4.1467</strain>
    </source>
</reference>
<evidence type="ECO:0000313" key="9">
    <source>
        <dbReference type="Proteomes" id="UP001596472"/>
    </source>
</evidence>
<keyword evidence="6" id="KW-0732">Signal</keyword>
<dbReference type="InterPro" id="IPR013783">
    <property type="entry name" value="Ig-like_fold"/>
</dbReference>
<dbReference type="InterPro" id="IPR050738">
    <property type="entry name" value="Sulfatase"/>
</dbReference>
<keyword evidence="9" id="KW-1185">Reference proteome</keyword>
<feature type="chain" id="PRO_5047383037" evidence="6">
    <location>
        <begin position="21"/>
        <end position="1175"/>
    </location>
</feature>
<gene>
    <name evidence="8" type="ORF">ACFQY0_11725</name>
</gene>
<feature type="region of interest" description="Disordered" evidence="5">
    <location>
        <begin position="46"/>
        <end position="70"/>
    </location>
</feature>
<keyword evidence="3" id="KW-0378">Hydrolase</keyword>
<dbReference type="PROSITE" id="PS00149">
    <property type="entry name" value="SULFATASE_2"/>
    <property type="match status" value="1"/>
</dbReference>
<evidence type="ECO:0000256" key="5">
    <source>
        <dbReference type="SAM" id="MobiDB-lite"/>
    </source>
</evidence>
<organism evidence="8 9">
    <name type="scientific">Haloferula chungangensis</name>
    <dbReference type="NCBI Taxonomy" id="1048331"/>
    <lineage>
        <taxon>Bacteria</taxon>
        <taxon>Pseudomonadati</taxon>
        <taxon>Verrucomicrobiota</taxon>
        <taxon>Verrucomicrobiia</taxon>
        <taxon>Verrucomicrobiales</taxon>
        <taxon>Verrucomicrobiaceae</taxon>
        <taxon>Haloferula</taxon>
    </lineage>
</organism>
<keyword evidence="2" id="KW-0479">Metal-binding</keyword>
<dbReference type="Gene3D" id="2.60.40.10">
    <property type="entry name" value="Immunoglobulins"/>
    <property type="match status" value="1"/>
</dbReference>
<feature type="domain" description="Sulfatase N-terminal" evidence="7">
    <location>
        <begin position="23"/>
        <end position="377"/>
    </location>
</feature>
<proteinExistence type="inferred from homology"/>
<dbReference type="Gene3D" id="3.30.1120.10">
    <property type="match status" value="1"/>
</dbReference>
<dbReference type="EMBL" id="JBHTBS010000005">
    <property type="protein sequence ID" value="MFC7337849.1"/>
    <property type="molecule type" value="Genomic_DNA"/>
</dbReference>
<evidence type="ECO:0000259" key="7">
    <source>
        <dbReference type="Pfam" id="PF00884"/>
    </source>
</evidence>
<evidence type="ECO:0000256" key="1">
    <source>
        <dbReference type="ARBA" id="ARBA00008779"/>
    </source>
</evidence>
<comment type="caution">
    <text evidence="8">The sequence shown here is derived from an EMBL/GenBank/DDBJ whole genome shotgun (WGS) entry which is preliminary data.</text>
</comment>
<dbReference type="InterPro" id="IPR017850">
    <property type="entry name" value="Alkaline_phosphatase_core_sf"/>
</dbReference>
<dbReference type="RefSeq" id="WP_379712534.1">
    <property type="nucleotide sequence ID" value="NZ_JBHTBS010000005.1"/>
</dbReference>
<dbReference type="PANTHER" id="PTHR42693:SF53">
    <property type="entry name" value="ENDO-4-O-SULFATASE"/>
    <property type="match status" value="1"/>
</dbReference>
<dbReference type="Pfam" id="PF13385">
    <property type="entry name" value="Laminin_G_3"/>
    <property type="match status" value="1"/>
</dbReference>
<accession>A0ABW2L9B0</accession>
<dbReference type="InterPro" id="IPR000917">
    <property type="entry name" value="Sulfatase_N"/>
</dbReference>
<dbReference type="SUPFAM" id="SSF53649">
    <property type="entry name" value="Alkaline phosphatase-like"/>
    <property type="match status" value="1"/>
</dbReference>
<name>A0ABW2L9B0_9BACT</name>
<comment type="similarity">
    <text evidence="1">Belongs to the sulfatase family.</text>
</comment>
<sequence length="1175" mass="125157">MTKSAAFLAATAFCAVTAAAKSPNIVLIFMDDLGYNDIGVQTYPAPPNQYPVSGPSPKPGGSNSNLPAPNEAYGLTPRIDSLATEGLLMTRFYASSRCSAARASLLTGRYDSRTGVSAVFYPNHSTGMSTTEVTLPELLRQQGYATAMVGKWHLGYNPSKHNPYQMMPVRQGFHEFFGTPHSNDMNSFHLIRNEQIEQADFDSAGEQAQITWRYTEAALDFIERASGDKQPFFLYFAHTMTHRPTWPSDEEYQNADGTTWPKFQGTSGVSYYYDVVKEVDHSVGRVLDKLEDLGIADDTLVVFTSDNGPWTRLSGMDLASSSVGSAYPLRDGKGTTWEGGCRVPFFVRWPGKIASGGTSDEVTGLVDLLPTFVGLAGGELPQDRSIDGVDLAGLWRGQDGWNNPRSAYALFADDGSVGAVLKDEWKLRQGSLFNLTDDIQESTNVAGSQSAVAADLASETDAINTSIANEKNSLGTFTSYEVLVSENDISVPEGGMAGVELSLSADPGKAVEVSVARFSGDSDLSVSAGASLTFDSTNWSSPQSVTFTSAQDDDDEHSGGVFRVSTDDIEAVRKIYVFEKDDEAAASAQVDLVWPKGELAAIEGHAVKLLAEGRMEVAGVTNPEGSVFGWSKVSGPGNVTFSDAQSRVSGVVFSQDGEYKIRFQAEHPTAAGFATATVTVRVGNLSGESTTEYQFSPALLHDASADLDGDSKWENQIAEGSDDWTLNGGVAQTIADPAPQLAFIDAAYEFPGGAIPNGGSSGHLDAYGNGNASLEVWFKPNSLPVASQQVLWESGGDIGASLTLSGSQLRFAVDDGGSNSQNGAVAEATLAPTAANDGFVHCVGVIDLDGDEVRLYLDGALADTKAIASVSDWCGTSQSGLGTIVHNNGSETTDLQHLGGNDLLSGSFGTYTGQIAWFAFFNRALNPAEITDLAGGAGKVTVTNGYEGNIGPVVSAGADQSIGVRGKLVLGGTAEDDGQPDGFALVSLWHMISGPENPLFADASSPTTSVDFEVAGDYRFQLEADDGEIKVYDEVEIAVAGVSYEEWAEEEGLTSGQDQPEDNADGDSYSNVWEWVLGLNPDSYDAERSFGSVVPAEEGNELTFRFSFLVPRDRTPEFGIELSEQLVEWNPDSEVSIEVDTLDSAMNRWVLETGVDPDGIPRLFGRPVILSKKAQ</sequence>
<dbReference type="InterPro" id="IPR013320">
    <property type="entry name" value="ConA-like_dom_sf"/>
</dbReference>
<evidence type="ECO:0000256" key="2">
    <source>
        <dbReference type="ARBA" id="ARBA00022723"/>
    </source>
</evidence>
<dbReference type="PANTHER" id="PTHR42693">
    <property type="entry name" value="ARYLSULFATASE FAMILY MEMBER"/>
    <property type="match status" value="1"/>
</dbReference>
<feature type="compositionally biased region" description="Pro residues" evidence="5">
    <location>
        <begin position="46"/>
        <end position="58"/>
    </location>
</feature>
<evidence type="ECO:0000313" key="8">
    <source>
        <dbReference type="EMBL" id="MFC7337849.1"/>
    </source>
</evidence>
<dbReference type="InterPro" id="IPR024607">
    <property type="entry name" value="Sulfatase_CS"/>
</dbReference>
<protein>
    <submittedName>
        <fullName evidence="8">Sulfatase-like hydrolase/transferase</fullName>
    </submittedName>
</protein>
<dbReference type="Proteomes" id="UP001596472">
    <property type="component" value="Unassembled WGS sequence"/>
</dbReference>
<feature type="signal peptide" evidence="6">
    <location>
        <begin position="1"/>
        <end position="20"/>
    </location>
</feature>
<dbReference type="Pfam" id="PF00884">
    <property type="entry name" value="Sulfatase"/>
    <property type="match status" value="1"/>
</dbReference>
<dbReference type="Gene3D" id="3.40.720.10">
    <property type="entry name" value="Alkaline Phosphatase, subunit A"/>
    <property type="match status" value="1"/>
</dbReference>
<evidence type="ECO:0000256" key="3">
    <source>
        <dbReference type="ARBA" id="ARBA00022801"/>
    </source>
</evidence>